<comment type="caution">
    <text evidence="2">The sequence shown here is derived from an EMBL/GenBank/DDBJ whole genome shotgun (WGS) entry which is preliminary data.</text>
</comment>
<sequence length="778" mass="88816">MSSMKFNLVLGVQKESTFPTASYRIVFAHLVWDSRREICYSIDFEIESLLFLGDPNNVYASKAYVAPHQLNVFYEIPLDGSFTPSLDLDKALIIHMFPINNRSIETDDGNCFPIIQQNIANAPVHIWASALGATRYRVVDMCKNPLNFGFNDLLAPNMVFVRSNLINEIGVPKRLGCLPSEMTKCQQYTTTVRPPPDPSQLHTPQNHKTLYYDLANVTPDQKEKLRQRIPIDPFHSVELMEPAQGNFSRLISGRVKEIELPILMDSQAFRKFLNLNQYQVLNQTVEKLRNAQGKVESLDERELIEDILEDILTKDANILKMVTSPEQNSDELEDKNQSSENFHEEQLSILPAYHLGNESNHSDFFQDETKENTKQEATNNENSIKKRSLASTVSYAIHDVHKTFKENFANSNEPLAFNDKDFEHHNNVEDPPFDFSLLISPSNINKRRLRRKLHENHKVDRHLGVCKGIHTPPTCEDEQFRSKRRKHKKLQKNMEEITNSTRSLVNLMQRFNNATQKYGFLQHISSIFDKSVDFLGETCVIPVKVVKKESIKTALHILLSQLDVNELKNVYGRLSSEIIMKNGNRFLQACRNGSGLGLIDFLFEERCPFRVSCTKYTTGSGSSVKVISGLQNLLSPKMNVLSTTLEAVARFMRFMCKSNLPEMNAVANEFARISSLFLIKETKNNLAPWLSEKVIQSYLKIPSLEMYWTLLSKCVSAAATISVNGKDPLQTVFRMKKTRMKRSPVKPLRVFDGIAICMNSYWDGVNESPDHKCVPPPV</sequence>
<evidence type="ECO:0000313" key="3">
    <source>
        <dbReference type="Proteomes" id="UP000094527"/>
    </source>
</evidence>
<accession>A0A1D2MKH5</accession>
<reference evidence="2 3" key="1">
    <citation type="journal article" date="2016" name="Genome Biol. Evol.">
        <title>Gene Family Evolution Reflects Adaptation to Soil Environmental Stressors in the Genome of the Collembolan Orchesella cincta.</title>
        <authorList>
            <person name="Faddeeva-Vakhrusheva A."/>
            <person name="Derks M.F."/>
            <person name="Anvar S.Y."/>
            <person name="Agamennone V."/>
            <person name="Suring W."/>
            <person name="Smit S."/>
            <person name="van Straalen N.M."/>
            <person name="Roelofs D."/>
        </authorList>
    </citation>
    <scope>NUCLEOTIDE SEQUENCE [LARGE SCALE GENOMIC DNA]</scope>
    <source>
        <tissue evidence="2">Mixed pool</tissue>
    </source>
</reference>
<evidence type="ECO:0000313" key="2">
    <source>
        <dbReference type="EMBL" id="ODM93480.1"/>
    </source>
</evidence>
<dbReference type="EMBL" id="LJIJ01000973">
    <property type="protein sequence ID" value="ODM93480.1"/>
    <property type="molecule type" value="Genomic_DNA"/>
</dbReference>
<proteinExistence type="predicted"/>
<keyword evidence="3" id="KW-1185">Reference proteome</keyword>
<evidence type="ECO:0000256" key="1">
    <source>
        <dbReference type="SAM" id="MobiDB-lite"/>
    </source>
</evidence>
<feature type="region of interest" description="Disordered" evidence="1">
    <location>
        <begin position="323"/>
        <end position="344"/>
    </location>
</feature>
<organism evidence="2 3">
    <name type="scientific">Orchesella cincta</name>
    <name type="common">Springtail</name>
    <name type="synonym">Podura cincta</name>
    <dbReference type="NCBI Taxonomy" id="48709"/>
    <lineage>
        <taxon>Eukaryota</taxon>
        <taxon>Metazoa</taxon>
        <taxon>Ecdysozoa</taxon>
        <taxon>Arthropoda</taxon>
        <taxon>Hexapoda</taxon>
        <taxon>Collembola</taxon>
        <taxon>Entomobryomorpha</taxon>
        <taxon>Entomobryoidea</taxon>
        <taxon>Orchesellidae</taxon>
        <taxon>Orchesellinae</taxon>
        <taxon>Orchesella</taxon>
    </lineage>
</organism>
<name>A0A1D2MKH5_ORCCI</name>
<dbReference type="Proteomes" id="UP000094527">
    <property type="component" value="Unassembled WGS sequence"/>
</dbReference>
<dbReference type="AlphaFoldDB" id="A0A1D2MKH5"/>
<gene>
    <name evidence="2" type="ORF">Ocin01_13201</name>
</gene>
<protein>
    <submittedName>
        <fullName evidence="2">Uncharacterized protein</fullName>
    </submittedName>
</protein>
<feature type="compositionally biased region" description="Basic and acidic residues" evidence="1">
    <location>
        <begin position="334"/>
        <end position="344"/>
    </location>
</feature>